<reference evidence="1 2" key="4">
    <citation type="journal article" date="2020" name="Sci. Rep.">
        <title>beta-carboline chemical signals induce reveromycin production through a LuxR family regulator in Streptomyces sp. SN-593.</title>
        <authorList>
            <person name="Panthee S."/>
            <person name="Kito N."/>
            <person name="Hayashi T."/>
            <person name="Shimizu T."/>
            <person name="Ishikawa J."/>
            <person name="Hamamoto H."/>
            <person name="Osada H."/>
            <person name="Takahashi S."/>
        </authorList>
    </citation>
    <scope>NUCLEOTIDE SEQUENCE [LARGE SCALE GENOMIC DNA]</scope>
    <source>
        <strain evidence="1 2">SN-593</strain>
    </source>
</reference>
<dbReference type="Proteomes" id="UP000595703">
    <property type="component" value="Chromosome"/>
</dbReference>
<organism evidence="1 2">
    <name type="scientific">Actinacidiphila reveromycinica</name>
    <dbReference type="NCBI Taxonomy" id="659352"/>
    <lineage>
        <taxon>Bacteria</taxon>
        <taxon>Bacillati</taxon>
        <taxon>Actinomycetota</taxon>
        <taxon>Actinomycetes</taxon>
        <taxon>Kitasatosporales</taxon>
        <taxon>Streptomycetaceae</taxon>
        <taxon>Actinacidiphila</taxon>
    </lineage>
</organism>
<dbReference type="KEGG" id="arev:RVR_8370"/>
<reference evidence="1 2" key="1">
    <citation type="journal article" date="2010" name="J. Bacteriol.">
        <title>Biochemical characterization of a novel indole prenyltransferase from Streptomyces sp. SN-593.</title>
        <authorList>
            <person name="Takahashi S."/>
            <person name="Takagi H."/>
            <person name="Toyoda A."/>
            <person name="Uramoto M."/>
            <person name="Nogawa T."/>
            <person name="Ueki M."/>
            <person name="Sakaki Y."/>
            <person name="Osada H."/>
        </authorList>
    </citation>
    <scope>NUCLEOTIDE SEQUENCE [LARGE SCALE GENOMIC DNA]</scope>
    <source>
        <strain evidence="1 2">SN-593</strain>
    </source>
</reference>
<dbReference type="AlphaFoldDB" id="A0A7U3VRT8"/>
<evidence type="ECO:0000313" key="2">
    <source>
        <dbReference type="Proteomes" id="UP000595703"/>
    </source>
</evidence>
<dbReference type="EMBL" id="AP018365">
    <property type="protein sequence ID" value="BBB01114.1"/>
    <property type="molecule type" value="Genomic_DNA"/>
</dbReference>
<proteinExistence type="predicted"/>
<reference evidence="1 2" key="2">
    <citation type="journal article" date="2011" name="J. Antibiot.">
        <title>Furaquinocins I and J: novel polyketide isoprenoid hybrid compounds from Streptomyces reveromyceticus SN-593.</title>
        <authorList>
            <person name="Panthee S."/>
            <person name="Takahashi S."/>
            <person name="Takagi H."/>
            <person name="Nogawa T."/>
            <person name="Oowada E."/>
            <person name="Uramoto M."/>
            <person name="Osada H."/>
        </authorList>
    </citation>
    <scope>NUCLEOTIDE SEQUENCE [LARGE SCALE GENOMIC DNA]</scope>
    <source>
        <strain evidence="1 2">SN-593</strain>
    </source>
</reference>
<name>A0A7U3VRT8_9ACTN</name>
<protein>
    <submittedName>
        <fullName evidence="1">Uncharacterized protein</fullName>
    </submittedName>
</protein>
<keyword evidence="2" id="KW-1185">Reference proteome</keyword>
<sequence>MFVATRRRTEGEPEMIARTRTARAVLRARTRTHRAAAAIRRTGAGTLATHAMAAGLAPRAARTVAGSLRKVATKLGITGRPGVSYTHGRARHCRRYTAAQVAVIAAAYRPRLAAYRAARQHFLLAA</sequence>
<gene>
    <name evidence="1" type="ORF">RVR_8370</name>
</gene>
<accession>A0A7U3VRT8</accession>
<evidence type="ECO:0000313" key="1">
    <source>
        <dbReference type="EMBL" id="BBB01114.1"/>
    </source>
</evidence>
<reference evidence="1 2" key="3">
    <citation type="journal article" date="2011" name="Nat. Chem. Biol.">
        <title>Reveromycin A biosynthesis uses RevG and RevJ for stereospecific spiroacetal formation.</title>
        <authorList>
            <person name="Takahashi S."/>
            <person name="Toyoda A."/>
            <person name="Sekiyama Y."/>
            <person name="Takagi H."/>
            <person name="Nogawa T."/>
            <person name="Uramoto M."/>
            <person name="Suzuki R."/>
            <person name="Koshino H."/>
            <person name="Kumano T."/>
            <person name="Panthee S."/>
            <person name="Dairi T."/>
            <person name="Ishikawa J."/>
            <person name="Ikeda H."/>
            <person name="Sakaki Y."/>
            <person name="Osada H."/>
        </authorList>
    </citation>
    <scope>NUCLEOTIDE SEQUENCE [LARGE SCALE GENOMIC DNA]</scope>
    <source>
        <strain evidence="1 2">SN-593</strain>
    </source>
</reference>